<dbReference type="GO" id="GO:0008270">
    <property type="term" value="F:zinc ion binding"/>
    <property type="evidence" value="ECO:0007669"/>
    <property type="project" value="UniProtKB-KW"/>
</dbReference>
<evidence type="ECO:0000256" key="4">
    <source>
        <dbReference type="PROSITE-ProRule" id="PRU00134"/>
    </source>
</evidence>
<protein>
    <submittedName>
        <fullName evidence="6">Histone-lysine N-methyltransferase ASHR1</fullName>
    </submittedName>
</protein>
<comment type="caution">
    <text evidence="6">The sequence shown here is derived from an EMBL/GenBank/DDBJ whole genome shotgun (WGS) entry which is preliminary data.</text>
</comment>
<gene>
    <name evidence="6" type="primary">ASHR1_1</name>
    <name evidence="6" type="ORF">Bhyg_08507</name>
</gene>
<organism evidence="6 7">
    <name type="scientific">Pseudolycoriella hygida</name>
    <dbReference type="NCBI Taxonomy" id="35572"/>
    <lineage>
        <taxon>Eukaryota</taxon>
        <taxon>Metazoa</taxon>
        <taxon>Ecdysozoa</taxon>
        <taxon>Arthropoda</taxon>
        <taxon>Hexapoda</taxon>
        <taxon>Insecta</taxon>
        <taxon>Pterygota</taxon>
        <taxon>Neoptera</taxon>
        <taxon>Endopterygota</taxon>
        <taxon>Diptera</taxon>
        <taxon>Nematocera</taxon>
        <taxon>Sciaroidea</taxon>
        <taxon>Sciaridae</taxon>
        <taxon>Pseudolycoriella</taxon>
    </lineage>
</organism>
<keyword evidence="1" id="KW-0479">Metal-binding</keyword>
<dbReference type="InterPro" id="IPR046341">
    <property type="entry name" value="SET_dom_sf"/>
</dbReference>
<evidence type="ECO:0000256" key="2">
    <source>
        <dbReference type="ARBA" id="ARBA00022771"/>
    </source>
</evidence>
<dbReference type="PROSITE" id="PS50865">
    <property type="entry name" value="ZF_MYND_2"/>
    <property type="match status" value="1"/>
</dbReference>
<dbReference type="Gene3D" id="2.170.270.10">
    <property type="entry name" value="SET domain"/>
    <property type="match status" value="1"/>
</dbReference>
<evidence type="ECO:0000313" key="7">
    <source>
        <dbReference type="Proteomes" id="UP001151699"/>
    </source>
</evidence>
<name>A0A9Q0S511_9DIPT</name>
<dbReference type="InterPro" id="IPR053010">
    <property type="entry name" value="SET_SmydA-8"/>
</dbReference>
<dbReference type="PROSITE" id="PS01360">
    <property type="entry name" value="ZF_MYND_1"/>
    <property type="match status" value="1"/>
</dbReference>
<sequence>MRCSLVTQECPICSQPATKRCTTCKKVSYCSQEHQIEDWKNHKPNCLPYIVTDKTGVKILVLRRDVQKGEIILDEKPLFHIPEYNGTLIDSICAGCGLHMETENIKRCSICRWPVCGTECANSSIHQNFECKHFRSTNFKYKTDMMTISTLMLLQIRARTLKIEHPATWTALNELMTGAMYYHDEWTKANMAQITKFLKKTLPNVDERQRKIITADAKTLRAQQQIDRIEKQTNVTHVINLNLKIVTSP</sequence>
<evidence type="ECO:0000256" key="3">
    <source>
        <dbReference type="ARBA" id="ARBA00022833"/>
    </source>
</evidence>
<proteinExistence type="predicted"/>
<dbReference type="SUPFAM" id="SSF144232">
    <property type="entry name" value="HIT/MYND zinc finger-like"/>
    <property type="match status" value="1"/>
</dbReference>
<dbReference type="Proteomes" id="UP001151699">
    <property type="component" value="Chromosome B"/>
</dbReference>
<evidence type="ECO:0000256" key="1">
    <source>
        <dbReference type="ARBA" id="ARBA00022723"/>
    </source>
</evidence>
<dbReference type="Gene3D" id="6.10.140.2220">
    <property type="match status" value="2"/>
</dbReference>
<accession>A0A9Q0S511</accession>
<dbReference type="OrthoDB" id="432970at2759"/>
<keyword evidence="3" id="KW-0862">Zinc</keyword>
<evidence type="ECO:0000313" key="6">
    <source>
        <dbReference type="EMBL" id="KAJ6643545.1"/>
    </source>
</evidence>
<evidence type="ECO:0000259" key="5">
    <source>
        <dbReference type="PROSITE" id="PS50865"/>
    </source>
</evidence>
<dbReference type="Gene3D" id="1.10.220.160">
    <property type="match status" value="1"/>
</dbReference>
<feature type="domain" description="MYND-type" evidence="5">
    <location>
        <begin position="10"/>
        <end position="46"/>
    </location>
</feature>
<dbReference type="Pfam" id="PF01753">
    <property type="entry name" value="zf-MYND"/>
    <property type="match status" value="1"/>
</dbReference>
<dbReference type="PANTHER" id="PTHR46455">
    <property type="entry name" value="SET AND MYND DOMAIN CONTAINING, ARTHROPOD-SPECIFIC, MEMBER 4, ISOFORM A"/>
    <property type="match status" value="1"/>
</dbReference>
<keyword evidence="7" id="KW-1185">Reference proteome</keyword>
<dbReference type="AlphaFoldDB" id="A0A9Q0S511"/>
<keyword evidence="2 4" id="KW-0863">Zinc-finger</keyword>
<dbReference type="PANTHER" id="PTHR46455:SF5">
    <property type="entry name" value="SET AND MYND DOMAIN CONTAINING, ARTHROPOD-SPECIFIC, MEMBER 4, ISOFORM A"/>
    <property type="match status" value="1"/>
</dbReference>
<reference evidence="6" key="1">
    <citation type="submission" date="2022-07" db="EMBL/GenBank/DDBJ databases">
        <authorList>
            <person name="Trinca V."/>
            <person name="Uliana J.V.C."/>
            <person name="Torres T.T."/>
            <person name="Ward R.J."/>
            <person name="Monesi N."/>
        </authorList>
    </citation>
    <scope>NUCLEOTIDE SEQUENCE</scope>
    <source>
        <strain evidence="6">HSMRA1968</strain>
        <tissue evidence="6">Whole embryos</tissue>
    </source>
</reference>
<dbReference type="InterPro" id="IPR002893">
    <property type="entry name" value="Znf_MYND"/>
</dbReference>
<dbReference type="EMBL" id="WJQU01000002">
    <property type="protein sequence ID" value="KAJ6643545.1"/>
    <property type="molecule type" value="Genomic_DNA"/>
</dbReference>